<dbReference type="AlphaFoldDB" id="A0A059B1U9"/>
<feature type="transmembrane region" description="Helical" evidence="8">
    <location>
        <begin position="471"/>
        <end position="493"/>
    </location>
</feature>
<evidence type="ECO:0000313" key="10">
    <source>
        <dbReference type="EMBL" id="KCW59969.1"/>
    </source>
</evidence>
<dbReference type="PROSITE" id="PS50088">
    <property type="entry name" value="ANK_REPEAT"/>
    <property type="match status" value="3"/>
</dbReference>
<dbReference type="Pfam" id="PF00023">
    <property type="entry name" value="Ank"/>
    <property type="match status" value="1"/>
</dbReference>
<dbReference type="Pfam" id="PF13962">
    <property type="entry name" value="PGG"/>
    <property type="match status" value="1"/>
</dbReference>
<name>A0A059B1U9_EUCGR</name>
<feature type="domain" description="PGG" evidence="9">
    <location>
        <begin position="428"/>
        <end position="534"/>
    </location>
</feature>
<dbReference type="PANTHER" id="PTHR24186:SF50">
    <property type="entry name" value="ANKYRIN REPEAT-CONTAINING PROTEIN ITN1-LIKE ISOFORM X1"/>
    <property type="match status" value="1"/>
</dbReference>
<evidence type="ECO:0000256" key="3">
    <source>
        <dbReference type="ARBA" id="ARBA00022737"/>
    </source>
</evidence>
<keyword evidence="3" id="KW-0677">Repeat</keyword>
<feature type="transmembrane region" description="Helical" evidence="8">
    <location>
        <begin position="432"/>
        <end position="451"/>
    </location>
</feature>
<feature type="repeat" description="ANK" evidence="7">
    <location>
        <begin position="219"/>
        <end position="241"/>
    </location>
</feature>
<keyword evidence="5 7" id="KW-0040">ANK repeat</keyword>
<organism evidence="10">
    <name type="scientific">Eucalyptus grandis</name>
    <name type="common">Flooded gum</name>
    <dbReference type="NCBI Taxonomy" id="71139"/>
    <lineage>
        <taxon>Eukaryota</taxon>
        <taxon>Viridiplantae</taxon>
        <taxon>Streptophyta</taxon>
        <taxon>Embryophyta</taxon>
        <taxon>Tracheophyta</taxon>
        <taxon>Spermatophyta</taxon>
        <taxon>Magnoliopsida</taxon>
        <taxon>eudicotyledons</taxon>
        <taxon>Gunneridae</taxon>
        <taxon>Pentapetalae</taxon>
        <taxon>rosids</taxon>
        <taxon>malvids</taxon>
        <taxon>Myrtales</taxon>
        <taxon>Myrtaceae</taxon>
        <taxon>Myrtoideae</taxon>
        <taxon>Eucalypteae</taxon>
        <taxon>Eucalyptus</taxon>
    </lineage>
</organism>
<evidence type="ECO:0000256" key="2">
    <source>
        <dbReference type="ARBA" id="ARBA00022692"/>
    </source>
</evidence>
<dbReference type="STRING" id="71139.A0A059B1U9"/>
<evidence type="ECO:0000256" key="7">
    <source>
        <dbReference type="PROSITE-ProRule" id="PRU00023"/>
    </source>
</evidence>
<dbReference type="Pfam" id="PF12796">
    <property type="entry name" value="Ank_2"/>
    <property type="match status" value="2"/>
</dbReference>
<sequence length="589" mass="64537">MDPDLYRAARSGDASFLEGMDGSSTLLSQVTPKQSTILHVAAEFGRADFFRAATRLCPSLFDRTNSKQETPLQVAAKVGCSQLVDFAVDHARRAYADLESQDGRDGGLKKLLRMVNLEGDNALHLAVRNGHCFVVKSLVEADAGLLDCVNCAGESPFYIATAKEHSKIAKLILRHSESCLSKGPNGMTALHAALYYQLNGIMKKIVKERADMIQEGDALGWTPLHYAAHFGNVHAIKLFLEYKSSAAYIPGKDEESALHIAAFGGRTSVMEEVLRYCPDTCDLLDNKGRTALHAAVLGGQEKAVRFILGLPNLVGLVNEADEDGNTPLHLAAMYKKYSIIAILARDSRVNIKATNKKNLTALGIYRKYQESGFAAAKVYFMLKETYGVQDMQAWVDTNVKKMLNRGPDEIVPTENFSHRETSSHQKGNMLEIHLLVAMLIATVTFAAAFTMPGGYHNNGPDEGMASLTSNLAFKAFVIFDTMAFCCSVAAVYLQFGTSGGGYYERARFIKAAMVFIFIAILGMVLAFASAMYVVLAKSIGLGLTAYLTAGCFIGTFFLRWFVDPLGKPDLGLRPLKKYLRNLLFRYGII</sequence>
<dbReference type="OMA" id="YVAANSM"/>
<dbReference type="eggNOG" id="KOG0504">
    <property type="taxonomic scope" value="Eukaryota"/>
</dbReference>
<evidence type="ECO:0000256" key="5">
    <source>
        <dbReference type="ARBA" id="ARBA00023043"/>
    </source>
</evidence>
<dbReference type="KEGG" id="egr:104414294"/>
<dbReference type="EMBL" id="KK198760">
    <property type="protein sequence ID" value="KCW59969.1"/>
    <property type="molecule type" value="Genomic_DNA"/>
</dbReference>
<dbReference type="PROSITE" id="PS50297">
    <property type="entry name" value="ANK_REP_REGION"/>
    <property type="match status" value="3"/>
</dbReference>
<dbReference type="SUPFAM" id="SSF48403">
    <property type="entry name" value="Ankyrin repeat"/>
    <property type="match status" value="1"/>
</dbReference>
<accession>A0A059B1U9</accession>
<feature type="transmembrane region" description="Helical" evidence="8">
    <location>
        <begin position="541"/>
        <end position="562"/>
    </location>
</feature>
<reference evidence="10" key="1">
    <citation type="submission" date="2013-07" db="EMBL/GenBank/DDBJ databases">
        <title>The genome of Eucalyptus grandis.</title>
        <authorList>
            <person name="Schmutz J."/>
            <person name="Hayes R."/>
            <person name="Myburg A."/>
            <person name="Tuskan G."/>
            <person name="Grattapaglia D."/>
            <person name="Rokhsar D.S."/>
        </authorList>
    </citation>
    <scope>NUCLEOTIDE SEQUENCE</scope>
    <source>
        <tissue evidence="10">Leaf extractions</tissue>
    </source>
</reference>
<dbReference type="InterPro" id="IPR002110">
    <property type="entry name" value="Ankyrin_rpt"/>
</dbReference>
<dbReference type="PANTHER" id="PTHR24186">
    <property type="entry name" value="PROTEIN PHOSPHATASE 1 REGULATORY SUBUNIT"/>
    <property type="match status" value="1"/>
</dbReference>
<dbReference type="InterPro" id="IPR026961">
    <property type="entry name" value="PGG_dom"/>
</dbReference>
<dbReference type="InParanoid" id="A0A059B1U9"/>
<evidence type="ECO:0000259" key="9">
    <source>
        <dbReference type="Pfam" id="PF13962"/>
    </source>
</evidence>
<keyword evidence="4 8" id="KW-1133">Transmembrane helix</keyword>
<proteinExistence type="predicted"/>
<keyword evidence="2 8" id="KW-0812">Transmembrane</keyword>
<evidence type="ECO:0000256" key="1">
    <source>
        <dbReference type="ARBA" id="ARBA00004141"/>
    </source>
</evidence>
<feature type="repeat" description="ANK" evidence="7">
    <location>
        <begin position="118"/>
        <end position="143"/>
    </location>
</feature>
<dbReference type="Gramene" id="KCW59969">
    <property type="protein sequence ID" value="KCW59969"/>
    <property type="gene ID" value="EUGRSUZ_H02695"/>
</dbReference>
<evidence type="ECO:0000256" key="6">
    <source>
        <dbReference type="ARBA" id="ARBA00023136"/>
    </source>
</evidence>
<protein>
    <recommendedName>
        <fullName evidence="9">PGG domain-containing protein</fullName>
    </recommendedName>
</protein>
<dbReference type="SMART" id="SM00248">
    <property type="entry name" value="ANK"/>
    <property type="match status" value="9"/>
</dbReference>
<dbReference type="Gene3D" id="1.25.40.20">
    <property type="entry name" value="Ankyrin repeat-containing domain"/>
    <property type="match status" value="1"/>
</dbReference>
<keyword evidence="6 8" id="KW-0472">Membrane</keyword>
<dbReference type="InterPro" id="IPR036770">
    <property type="entry name" value="Ankyrin_rpt-contain_sf"/>
</dbReference>
<feature type="transmembrane region" description="Helical" evidence="8">
    <location>
        <begin position="514"/>
        <end position="535"/>
    </location>
</feature>
<gene>
    <name evidence="10" type="ORF">EUGRSUZ_H02695</name>
</gene>
<evidence type="ECO:0000256" key="8">
    <source>
        <dbReference type="SAM" id="Phobius"/>
    </source>
</evidence>
<comment type="subcellular location">
    <subcellularLocation>
        <location evidence="1">Membrane</location>
        <topology evidence="1">Multi-pass membrane protein</topology>
    </subcellularLocation>
</comment>
<dbReference type="GO" id="GO:0016020">
    <property type="term" value="C:membrane"/>
    <property type="evidence" value="ECO:0000318"/>
    <property type="project" value="GO_Central"/>
</dbReference>
<feature type="repeat" description="ANK" evidence="7">
    <location>
        <begin position="323"/>
        <end position="343"/>
    </location>
</feature>
<dbReference type="OrthoDB" id="10040922at2759"/>
<evidence type="ECO:0000256" key="4">
    <source>
        <dbReference type="ARBA" id="ARBA00022989"/>
    </source>
</evidence>